<reference evidence="2" key="1">
    <citation type="journal article" date="2022" name="bioRxiv">
        <title>Sequencing and chromosome-scale assembly of the giantPleurodeles waltlgenome.</title>
        <authorList>
            <person name="Brown T."/>
            <person name="Elewa A."/>
            <person name="Iarovenko S."/>
            <person name="Subramanian E."/>
            <person name="Araus A.J."/>
            <person name="Petzold A."/>
            <person name="Susuki M."/>
            <person name="Suzuki K.-i.T."/>
            <person name="Hayashi T."/>
            <person name="Toyoda A."/>
            <person name="Oliveira C."/>
            <person name="Osipova E."/>
            <person name="Leigh N.D."/>
            <person name="Simon A."/>
            <person name="Yun M.H."/>
        </authorList>
    </citation>
    <scope>NUCLEOTIDE SEQUENCE</scope>
    <source>
        <strain evidence="2">20211129_DDA</strain>
        <tissue evidence="2">Liver</tissue>
    </source>
</reference>
<organism evidence="2 3">
    <name type="scientific">Pleurodeles waltl</name>
    <name type="common">Iberian ribbed newt</name>
    <dbReference type="NCBI Taxonomy" id="8319"/>
    <lineage>
        <taxon>Eukaryota</taxon>
        <taxon>Metazoa</taxon>
        <taxon>Chordata</taxon>
        <taxon>Craniata</taxon>
        <taxon>Vertebrata</taxon>
        <taxon>Euteleostomi</taxon>
        <taxon>Amphibia</taxon>
        <taxon>Batrachia</taxon>
        <taxon>Caudata</taxon>
        <taxon>Salamandroidea</taxon>
        <taxon>Salamandridae</taxon>
        <taxon>Pleurodelinae</taxon>
        <taxon>Pleurodeles</taxon>
    </lineage>
</organism>
<gene>
    <name evidence="2" type="ORF">NDU88_002829</name>
</gene>
<feature type="compositionally biased region" description="Basic and acidic residues" evidence="1">
    <location>
        <begin position="1"/>
        <end position="10"/>
    </location>
</feature>
<proteinExistence type="predicted"/>
<dbReference type="AlphaFoldDB" id="A0AAV7V0U2"/>
<protein>
    <submittedName>
        <fullName evidence="2">Uncharacterized protein</fullName>
    </submittedName>
</protein>
<evidence type="ECO:0000256" key="1">
    <source>
        <dbReference type="SAM" id="MobiDB-lite"/>
    </source>
</evidence>
<accession>A0AAV7V0U2</accession>
<name>A0AAV7V0U2_PLEWA</name>
<feature type="compositionally biased region" description="Basic and acidic residues" evidence="1">
    <location>
        <begin position="24"/>
        <end position="35"/>
    </location>
</feature>
<dbReference type="Proteomes" id="UP001066276">
    <property type="component" value="Chromosome 2_2"/>
</dbReference>
<dbReference type="EMBL" id="JANPWB010000004">
    <property type="protein sequence ID" value="KAJ1193532.1"/>
    <property type="molecule type" value="Genomic_DNA"/>
</dbReference>
<feature type="region of interest" description="Disordered" evidence="1">
    <location>
        <begin position="1"/>
        <end position="35"/>
    </location>
</feature>
<sequence>MGSRNGKEITSDSVGRSFPTQDQVRTKSKEQRGKTTEPALLYLTLATFSRTQLLDLNTKKGPASPSEMIRIQLTKGSAAIASIWVSIPGHRDGACSPDWREQVSLV</sequence>
<comment type="caution">
    <text evidence="2">The sequence shown here is derived from an EMBL/GenBank/DDBJ whole genome shotgun (WGS) entry which is preliminary data.</text>
</comment>
<feature type="compositionally biased region" description="Polar residues" evidence="1">
    <location>
        <begin position="11"/>
        <end position="23"/>
    </location>
</feature>
<evidence type="ECO:0000313" key="2">
    <source>
        <dbReference type="EMBL" id="KAJ1193532.1"/>
    </source>
</evidence>
<keyword evidence="3" id="KW-1185">Reference proteome</keyword>
<evidence type="ECO:0000313" key="3">
    <source>
        <dbReference type="Proteomes" id="UP001066276"/>
    </source>
</evidence>